<comment type="function">
    <text evidence="1">Required for nicotinamide riboside transport across the inner membrane.</text>
</comment>
<evidence type="ECO:0000313" key="12">
    <source>
        <dbReference type="EMBL" id="MRH75963.1"/>
    </source>
</evidence>
<dbReference type="Proteomes" id="UP000437931">
    <property type="component" value="Unassembled WGS sequence"/>
</dbReference>
<evidence type="ECO:0000256" key="2">
    <source>
        <dbReference type="ARBA" id="ARBA00004651"/>
    </source>
</evidence>
<dbReference type="Pfam" id="PF04973">
    <property type="entry name" value="NMN_transporter"/>
    <property type="match status" value="1"/>
</dbReference>
<gene>
    <name evidence="11" type="ORF">GIY21_15150</name>
    <name evidence="12" type="ORF">GIY22_15165</name>
</gene>
<evidence type="ECO:0000256" key="10">
    <source>
        <dbReference type="SAM" id="Phobius"/>
    </source>
</evidence>
<accession>A0A6N7QEW0</accession>
<dbReference type="PANTHER" id="PTHR36122">
    <property type="entry name" value="NICOTINAMIDE RIBOSIDE TRANSPORTER PNUC"/>
    <property type="match status" value="1"/>
</dbReference>
<evidence type="ECO:0000256" key="9">
    <source>
        <dbReference type="ARBA" id="ARBA00023136"/>
    </source>
</evidence>
<evidence type="ECO:0000256" key="5">
    <source>
        <dbReference type="ARBA" id="ARBA00022448"/>
    </source>
</evidence>
<evidence type="ECO:0000256" key="8">
    <source>
        <dbReference type="ARBA" id="ARBA00022989"/>
    </source>
</evidence>
<dbReference type="Proteomes" id="UP000439314">
    <property type="component" value="Unassembled WGS sequence"/>
</dbReference>
<dbReference type="GO" id="GO:0005886">
    <property type="term" value="C:plasma membrane"/>
    <property type="evidence" value="ECO:0007669"/>
    <property type="project" value="UniProtKB-SubCell"/>
</dbReference>
<feature type="transmembrane region" description="Helical" evidence="10">
    <location>
        <begin position="139"/>
        <end position="156"/>
    </location>
</feature>
<evidence type="ECO:0000256" key="4">
    <source>
        <dbReference type="ARBA" id="ARBA00017522"/>
    </source>
</evidence>
<dbReference type="EMBL" id="WJPM01000014">
    <property type="protein sequence ID" value="MRH75963.1"/>
    <property type="molecule type" value="Genomic_DNA"/>
</dbReference>
<evidence type="ECO:0000256" key="1">
    <source>
        <dbReference type="ARBA" id="ARBA00002672"/>
    </source>
</evidence>
<keyword evidence="5" id="KW-0813">Transport</keyword>
<evidence type="ECO:0000256" key="3">
    <source>
        <dbReference type="ARBA" id="ARBA00006669"/>
    </source>
</evidence>
<dbReference type="InterPro" id="IPR006419">
    <property type="entry name" value="NMN_transpt_PnuC"/>
</dbReference>
<keyword evidence="6" id="KW-1003">Cell membrane</keyword>
<feature type="transmembrane region" description="Helical" evidence="10">
    <location>
        <begin position="112"/>
        <end position="132"/>
    </location>
</feature>
<comment type="caution">
    <text evidence="11">The sequence shown here is derived from an EMBL/GenBank/DDBJ whole genome shotgun (WGS) entry which is preliminary data.</text>
</comment>
<keyword evidence="7 10" id="KW-0812">Transmembrane</keyword>
<reference evidence="13 14" key="1">
    <citation type="submission" date="2019-11" db="EMBL/GenBank/DDBJ databases">
        <title>First report of rice panicle blight caused by Xanthomonas sp. in Iran.</title>
        <authorList>
            <person name="Mirghasempour S.A."/>
            <person name="Huang S."/>
            <person name="Brady C.L."/>
            <person name="Studholme D.J."/>
        </authorList>
    </citation>
    <scope>NUCLEOTIDE SEQUENCE [LARGE SCALE GENOMIC DNA]</scope>
    <source>
        <strain evidence="11 14">ASD011</strain>
        <strain evidence="13">SAM114</strain>
    </source>
</reference>
<feature type="transmembrane region" description="Helical" evidence="10">
    <location>
        <begin position="25"/>
        <end position="44"/>
    </location>
</feature>
<comment type="subcellular location">
    <subcellularLocation>
        <location evidence="2">Cell membrane</location>
        <topology evidence="2">Multi-pass membrane protein</topology>
    </subcellularLocation>
</comment>
<keyword evidence="13" id="KW-1185">Reference proteome</keyword>
<organism evidence="11 14">
    <name type="scientific">Xanthomonas sontii</name>
    <dbReference type="NCBI Taxonomy" id="2650745"/>
    <lineage>
        <taxon>Bacteria</taxon>
        <taxon>Pseudomonadati</taxon>
        <taxon>Pseudomonadota</taxon>
        <taxon>Gammaproteobacteria</taxon>
        <taxon>Lysobacterales</taxon>
        <taxon>Lysobacteraceae</taxon>
        <taxon>Xanthomonas</taxon>
    </lineage>
</organism>
<keyword evidence="8 10" id="KW-1133">Transmembrane helix</keyword>
<evidence type="ECO:0000313" key="13">
    <source>
        <dbReference type="Proteomes" id="UP000437931"/>
    </source>
</evidence>
<dbReference type="NCBIfam" id="TIGR01528">
    <property type="entry name" value="NMN_trans_PnuC"/>
    <property type="match status" value="1"/>
</dbReference>
<dbReference type="EMBL" id="WJPN01000014">
    <property type="protein sequence ID" value="MRH01631.1"/>
    <property type="molecule type" value="Genomic_DNA"/>
</dbReference>
<dbReference type="GO" id="GO:0034257">
    <property type="term" value="F:nicotinamide riboside transmembrane transporter activity"/>
    <property type="evidence" value="ECO:0007669"/>
    <property type="project" value="InterPro"/>
</dbReference>
<reference evidence="12" key="2">
    <citation type="journal article" date="2020" name="Plant Dis.">
        <title>A Grain Rot of Rice in Iran Caused by a Xanthomonas Strain Closely Related to X. sacchari.</title>
        <authorList>
            <person name="Mirghasempour S.A."/>
            <person name="Huang S."/>
            <person name="Studholme D.J."/>
            <person name="Brady C.L."/>
        </authorList>
    </citation>
    <scope>NUCLEOTIDE SEQUENCE</scope>
    <source>
        <strain evidence="12">SAM114</strain>
    </source>
</reference>
<dbReference type="PANTHER" id="PTHR36122:SF2">
    <property type="entry name" value="NICOTINAMIDE RIBOSIDE TRANSPORTER PNUC"/>
    <property type="match status" value="1"/>
</dbReference>
<sequence length="190" mass="21422">MSPLELLAVLINVLGVWLTARRVRWCWPVNVVAVLLYAWLFYQWKLYSDMLLQGLYVVLQGYGWWRWSNGLGDDGKVQVGPLPWGEGLRSLLAGAVGAALLGWWMHRHTDAALPWLDAALSAFSVVASVWAARKRIANWGLWIVLDCVYVGVFVYKGLYPTAALYAGFVVLAVYGLRLWQADLRRARAIT</sequence>
<dbReference type="AlphaFoldDB" id="A0A6N7QEW0"/>
<name>A0A6N7QEW0_9XANT</name>
<dbReference type="RefSeq" id="WP_153752099.1">
    <property type="nucleotide sequence ID" value="NZ_WJPM01000014.1"/>
</dbReference>
<evidence type="ECO:0000313" key="11">
    <source>
        <dbReference type="EMBL" id="MRH01631.1"/>
    </source>
</evidence>
<proteinExistence type="inferred from homology"/>
<evidence type="ECO:0000256" key="6">
    <source>
        <dbReference type="ARBA" id="ARBA00022475"/>
    </source>
</evidence>
<feature type="transmembrane region" description="Helical" evidence="10">
    <location>
        <begin position="162"/>
        <end position="179"/>
    </location>
</feature>
<comment type="similarity">
    <text evidence="3">Belongs to the nicotinamide ribonucleoside (NR) uptake permease (TC 4.B.1) family.</text>
</comment>
<evidence type="ECO:0000313" key="14">
    <source>
        <dbReference type="Proteomes" id="UP000439314"/>
    </source>
</evidence>
<keyword evidence="9 10" id="KW-0472">Membrane</keyword>
<protein>
    <recommendedName>
        <fullName evidence="4">Nicotinamide riboside transporter PnuC</fullName>
    </recommendedName>
</protein>
<evidence type="ECO:0000256" key="7">
    <source>
        <dbReference type="ARBA" id="ARBA00022692"/>
    </source>
</evidence>